<sequence>MEALDSYDISQELYQPISDFIAFALQTLEEGHKIDYRGEPPSWPFEPFPGQPYSAAFERLLEIVERDPSQSLSNIEYTPTRIKSDRKRAFDSDKVRVSRLQSIFRHSKSTVPAGTRKDIWITLAHSNWLSKGGTSKKMSMFSEDRLSVVIWKLMRKPDDLTKNLKFLFQQKVLHLYALSTAQMESISQVPALEYEQHVSSLTNSGLLIIPNASFRLFLEAPNEPIPKIYRNIFSGGGGKWILKDGRGMLTDAHGLAGDNGTFHCSFNDNRRLCRWIEALQSVLDESHSTKVSTSGPGDVVKYTYTSHSLFPITREVVSMPEPIIFPEPHAPSQLLTGVPNFHNLPERRHPQITNIPSGSPPMPEPHIIPQSSPNHVMTRDHPVIHGVTSSMPSSGQTFSSPSSTENTRHTPFESRPHSNSIAANASRTPPSGQLNPPTGRISSQVPPNAPAEASQRSYPIVPSEPPRQISKHVVAIDDPDDPDIEVHIDTRDGRVLKRVKKPWYIRVARRAARLVGIQVPSHWEDESPRTA</sequence>
<comment type="caution">
    <text evidence="2">The sequence shown here is derived from an EMBL/GenBank/DDBJ whole genome shotgun (WGS) entry which is preliminary data.</text>
</comment>
<feature type="region of interest" description="Disordered" evidence="1">
    <location>
        <begin position="351"/>
        <end position="467"/>
    </location>
</feature>
<dbReference type="Proteomes" id="UP001556367">
    <property type="component" value="Unassembled WGS sequence"/>
</dbReference>
<feature type="compositionally biased region" description="Polar residues" evidence="1">
    <location>
        <begin position="417"/>
        <end position="446"/>
    </location>
</feature>
<reference evidence="3" key="1">
    <citation type="submission" date="2024-06" db="EMBL/GenBank/DDBJ databases">
        <title>Multi-omics analyses provide insights into the biosynthesis of the anticancer antibiotic pleurotin in Hohenbuehelia grisea.</title>
        <authorList>
            <person name="Weaver J.A."/>
            <person name="Alberti F."/>
        </authorList>
    </citation>
    <scope>NUCLEOTIDE SEQUENCE [LARGE SCALE GENOMIC DNA]</scope>
    <source>
        <strain evidence="3">T-177</strain>
    </source>
</reference>
<evidence type="ECO:0000256" key="1">
    <source>
        <dbReference type="SAM" id="MobiDB-lite"/>
    </source>
</evidence>
<protein>
    <recommendedName>
        <fullName evidence="4">PH domain-containing protein</fullName>
    </recommendedName>
</protein>
<organism evidence="2 3">
    <name type="scientific">Hohenbuehelia grisea</name>
    <dbReference type="NCBI Taxonomy" id="104357"/>
    <lineage>
        <taxon>Eukaryota</taxon>
        <taxon>Fungi</taxon>
        <taxon>Dikarya</taxon>
        <taxon>Basidiomycota</taxon>
        <taxon>Agaricomycotina</taxon>
        <taxon>Agaricomycetes</taxon>
        <taxon>Agaricomycetidae</taxon>
        <taxon>Agaricales</taxon>
        <taxon>Pleurotineae</taxon>
        <taxon>Pleurotaceae</taxon>
        <taxon>Hohenbuehelia</taxon>
    </lineage>
</organism>
<feature type="compositionally biased region" description="Basic and acidic residues" evidence="1">
    <location>
        <begin position="406"/>
        <end position="416"/>
    </location>
</feature>
<evidence type="ECO:0008006" key="4">
    <source>
        <dbReference type="Google" id="ProtNLM"/>
    </source>
</evidence>
<proteinExistence type="predicted"/>
<feature type="compositionally biased region" description="Low complexity" evidence="1">
    <location>
        <begin position="388"/>
        <end position="404"/>
    </location>
</feature>
<evidence type="ECO:0000313" key="2">
    <source>
        <dbReference type="EMBL" id="KAL0952566.1"/>
    </source>
</evidence>
<keyword evidence="3" id="KW-1185">Reference proteome</keyword>
<accession>A0ABR3JAJ8</accession>
<name>A0ABR3JAJ8_9AGAR</name>
<dbReference type="EMBL" id="JASNQZ010000010">
    <property type="protein sequence ID" value="KAL0952566.1"/>
    <property type="molecule type" value="Genomic_DNA"/>
</dbReference>
<gene>
    <name evidence="2" type="ORF">HGRIS_006822</name>
</gene>
<evidence type="ECO:0000313" key="3">
    <source>
        <dbReference type="Proteomes" id="UP001556367"/>
    </source>
</evidence>